<keyword evidence="3" id="KW-0479">Metal-binding</keyword>
<dbReference type="GO" id="GO:0008270">
    <property type="term" value="F:zinc ion binding"/>
    <property type="evidence" value="ECO:0007669"/>
    <property type="project" value="UniProtKB-KW"/>
</dbReference>
<evidence type="ECO:0000256" key="9">
    <source>
        <dbReference type="ARBA" id="ARBA00023242"/>
    </source>
</evidence>
<keyword evidence="5 10" id="KW-0863">Zinc-finger</keyword>
<evidence type="ECO:0000256" key="7">
    <source>
        <dbReference type="ARBA" id="ARBA00023015"/>
    </source>
</evidence>
<dbReference type="PROSITE" id="PS50016">
    <property type="entry name" value="ZF_PHD_2"/>
    <property type="match status" value="1"/>
</dbReference>
<feature type="region of interest" description="Disordered" evidence="11">
    <location>
        <begin position="617"/>
        <end position="638"/>
    </location>
</feature>
<accession>A0AAV5RAL6</accession>
<keyword evidence="6" id="KW-0862">Zinc</keyword>
<reference evidence="15 16" key="1">
    <citation type="journal article" date="2023" name="Elife">
        <title>Identification of key yeast species and microbe-microbe interactions impacting larval growth of Drosophila in the wild.</title>
        <authorList>
            <person name="Mure A."/>
            <person name="Sugiura Y."/>
            <person name="Maeda R."/>
            <person name="Honda K."/>
            <person name="Sakurai N."/>
            <person name="Takahashi Y."/>
            <person name="Watada M."/>
            <person name="Katoh T."/>
            <person name="Gotoh A."/>
            <person name="Gotoh Y."/>
            <person name="Taniguchi I."/>
            <person name="Nakamura K."/>
            <person name="Hayashi T."/>
            <person name="Katayama T."/>
            <person name="Uemura T."/>
            <person name="Hattori Y."/>
        </authorList>
    </citation>
    <scope>NUCLEOTIDE SEQUENCE [LARGE SCALE GENOMIC DNA]</scope>
    <source>
        <strain evidence="15 16">PK-24</strain>
    </source>
</reference>
<evidence type="ECO:0000256" key="11">
    <source>
        <dbReference type="SAM" id="MobiDB-lite"/>
    </source>
</evidence>
<evidence type="ECO:0000256" key="4">
    <source>
        <dbReference type="ARBA" id="ARBA00022737"/>
    </source>
</evidence>
<name>A0AAV5RAL6_PICKL</name>
<evidence type="ECO:0000256" key="8">
    <source>
        <dbReference type="ARBA" id="ARBA00023163"/>
    </source>
</evidence>
<evidence type="ECO:0000256" key="3">
    <source>
        <dbReference type="ARBA" id="ARBA00022723"/>
    </source>
</evidence>
<evidence type="ECO:0000256" key="2">
    <source>
        <dbReference type="ARBA" id="ARBA00007269"/>
    </source>
</evidence>
<evidence type="ECO:0000259" key="13">
    <source>
        <dbReference type="PROSITE" id="PS50089"/>
    </source>
</evidence>
<dbReference type="InterPro" id="IPR036867">
    <property type="entry name" value="R3H_dom_sf"/>
</dbReference>
<feature type="domain" description="PHD-type" evidence="12">
    <location>
        <begin position="26"/>
        <end position="81"/>
    </location>
</feature>
<dbReference type="GO" id="GO:0000977">
    <property type="term" value="F:RNA polymerase II transcription regulatory region sequence-specific DNA binding"/>
    <property type="evidence" value="ECO:0007669"/>
    <property type="project" value="TreeGrafter"/>
</dbReference>
<feature type="domain" description="RING-type" evidence="13">
    <location>
        <begin position="29"/>
        <end position="79"/>
    </location>
</feature>
<dbReference type="SMART" id="SM00393">
    <property type="entry name" value="R3H"/>
    <property type="match status" value="1"/>
</dbReference>
<dbReference type="AlphaFoldDB" id="A0AAV5RAL6"/>
<dbReference type="GO" id="GO:0005634">
    <property type="term" value="C:nucleus"/>
    <property type="evidence" value="ECO:0007669"/>
    <property type="project" value="UniProtKB-SubCell"/>
</dbReference>
<dbReference type="PANTHER" id="PTHR12360">
    <property type="entry name" value="NUCLEAR TRANSCRIPTION FACTOR, X-BOX BINDING 1 NFX1"/>
    <property type="match status" value="1"/>
</dbReference>
<organism evidence="15 16">
    <name type="scientific">Pichia kluyveri</name>
    <name type="common">Yeast</name>
    <dbReference type="NCBI Taxonomy" id="36015"/>
    <lineage>
        <taxon>Eukaryota</taxon>
        <taxon>Fungi</taxon>
        <taxon>Dikarya</taxon>
        <taxon>Ascomycota</taxon>
        <taxon>Saccharomycotina</taxon>
        <taxon>Pichiomycetes</taxon>
        <taxon>Pichiales</taxon>
        <taxon>Pichiaceae</taxon>
        <taxon>Pichia</taxon>
    </lineage>
</organism>
<evidence type="ECO:0000256" key="10">
    <source>
        <dbReference type="PROSITE-ProRule" id="PRU00175"/>
    </source>
</evidence>
<comment type="caution">
    <text evidence="15">The sequence shown here is derived from an EMBL/GenBank/DDBJ whole genome shotgun (WGS) entry which is preliminary data.</text>
</comment>
<keyword evidence="16" id="KW-1185">Reference proteome</keyword>
<evidence type="ECO:0000313" key="16">
    <source>
        <dbReference type="Proteomes" id="UP001378960"/>
    </source>
</evidence>
<evidence type="ECO:0000256" key="1">
    <source>
        <dbReference type="ARBA" id="ARBA00004123"/>
    </source>
</evidence>
<keyword evidence="4" id="KW-0677">Repeat</keyword>
<dbReference type="InterPro" id="IPR001374">
    <property type="entry name" value="R3H_dom"/>
</dbReference>
<protein>
    <submittedName>
        <fullName evidence="15">Fap1 protein</fullName>
    </submittedName>
</protein>
<dbReference type="Gene3D" id="3.30.1370.50">
    <property type="entry name" value="R3H-like domain"/>
    <property type="match status" value="1"/>
</dbReference>
<keyword evidence="7" id="KW-0805">Transcription regulation</keyword>
<dbReference type="InterPro" id="IPR001841">
    <property type="entry name" value="Znf_RING"/>
</dbReference>
<gene>
    <name evidence="15" type="ORF">DAPK24_051630</name>
</gene>
<evidence type="ECO:0000256" key="6">
    <source>
        <dbReference type="ARBA" id="ARBA00022833"/>
    </source>
</evidence>
<evidence type="ECO:0000256" key="5">
    <source>
        <dbReference type="ARBA" id="ARBA00022771"/>
    </source>
</evidence>
<comment type="similarity">
    <text evidence="2">Belongs to the NFX1 family.</text>
</comment>
<dbReference type="Pfam" id="PF01424">
    <property type="entry name" value="R3H"/>
    <property type="match status" value="1"/>
</dbReference>
<dbReference type="CDD" id="cd06008">
    <property type="entry name" value="NF-X1-zinc-finger"/>
    <property type="match status" value="5"/>
</dbReference>
<sequence>MDAISLQDNGETNLSESILEEIRTSAYTCLVCTDYLTPESQVWSCSNCYRVFDLDCIKDWSKRGSSTQDDHSWRCPSCNFNHNKIPKQYTCWCGKLINPNINYLEPHSCGNICSNPLPNCSHECTKSCHPGPHIEKCTSLGPILKCHCGKHSKQLPCTLTPYNNGWSCDEICNDLLSCGIHRCQKKCHSGICDDCDIIIDSKCYCGKSHDKIYCHDRLPKISSNEKEKWIGNFECLQPCDQYLDCGIHKCLLDCHSISKDIHKCPNDPKNLTSCPCGKHKINELLSSPRKSCLDPIPTCDNICNKRLPCGHKCYWKCHTGECAPCYRSVDIDCHCGFTHYSIACKLNVEGYQPICQTKCNAKFNCKRHFCTKKCCDYRQQAFDRSKLIKKQLRNNVITTAIADQVEFEDVHTCKQICNSLLSCGKHHCKDICHSGPCRPCLESSSDDLVCYCGKTIVSAPVRCGTQLPRCPYQCTRPTSCGHRPEHHNCHEDDIPCPKCTMLVTKTCQCEKKNLVANVMCYQEIVSCFKVCDKLLTCGRHKCKKTCHKPGECTKKCNEKCLKIKSCGHECEQLCHGDKPCNESLPCKAKVVLTCDCGRRKQPMLCFSVNEMVKQEKQRKLEDNKASEVSENNELKNQEDNVDEVTPTIPCDEVCIKERRNKLLFEALGLNPARTKETEISIKMKRVQSIYTQFVLNLYSKQTVWCSSIEDILRKVLTSANDTNFRQMKNSQLKQGHNFRPMKPIQRRFVKELADAYGLFSESHDPEPNRSVFVKLLNTSSLPDVDLSEAYAVYKEFKEIEKKKATERLIKILDANNNTGYHDENSINDSKVQYNYYNGIIIKDVYFGITVETVDAALYNSWNLKDNETDEKVFPLIKKGKVEFINEGMYVFYGEDIIEELLDAENITDVKSQYETQIKSLCELFDVKVKEKNLALKCIPVKIDIQEGIILEIMKEEEVVIPPNEEELNNLEDVIDDLKNLKIESTVVNPKSSEWW</sequence>
<dbReference type="PROSITE" id="PS51061">
    <property type="entry name" value="R3H"/>
    <property type="match status" value="1"/>
</dbReference>
<dbReference type="InterPro" id="IPR019787">
    <property type="entry name" value="Znf_PHD-finger"/>
</dbReference>
<comment type="subcellular location">
    <subcellularLocation>
        <location evidence="1">Nucleus</location>
    </subcellularLocation>
</comment>
<keyword evidence="8" id="KW-0804">Transcription</keyword>
<dbReference type="Pfam" id="PF01422">
    <property type="entry name" value="zf-NF-X1"/>
    <property type="match status" value="7"/>
</dbReference>
<dbReference type="InterPro" id="IPR000967">
    <property type="entry name" value="Znf_NFX1"/>
</dbReference>
<feature type="domain" description="R3H" evidence="14">
    <location>
        <begin position="702"/>
        <end position="777"/>
    </location>
</feature>
<dbReference type="GO" id="GO:0000981">
    <property type="term" value="F:DNA-binding transcription factor activity, RNA polymerase II-specific"/>
    <property type="evidence" value="ECO:0007669"/>
    <property type="project" value="TreeGrafter"/>
</dbReference>
<dbReference type="SMART" id="SM00438">
    <property type="entry name" value="ZnF_NFX"/>
    <property type="match status" value="8"/>
</dbReference>
<dbReference type="SUPFAM" id="SSF57850">
    <property type="entry name" value="RING/U-box"/>
    <property type="match status" value="1"/>
</dbReference>
<proteinExistence type="inferred from homology"/>
<dbReference type="Proteomes" id="UP001378960">
    <property type="component" value="Unassembled WGS sequence"/>
</dbReference>
<dbReference type="InterPro" id="IPR034078">
    <property type="entry name" value="NFX1_fam"/>
</dbReference>
<evidence type="ECO:0000259" key="12">
    <source>
        <dbReference type="PROSITE" id="PS50016"/>
    </source>
</evidence>
<dbReference type="PROSITE" id="PS50089">
    <property type="entry name" value="ZF_RING_2"/>
    <property type="match status" value="1"/>
</dbReference>
<keyword evidence="9" id="KW-0539">Nucleus</keyword>
<evidence type="ECO:0000259" key="14">
    <source>
        <dbReference type="PROSITE" id="PS51061"/>
    </source>
</evidence>
<evidence type="ECO:0000313" key="15">
    <source>
        <dbReference type="EMBL" id="GMM48565.1"/>
    </source>
</evidence>
<dbReference type="PANTHER" id="PTHR12360:SF12">
    <property type="entry name" value="TRANSCRIPTIONAL REPRESSOR NF-X1"/>
    <property type="match status" value="1"/>
</dbReference>
<dbReference type="SUPFAM" id="SSF82708">
    <property type="entry name" value="R3H domain"/>
    <property type="match status" value="1"/>
</dbReference>
<dbReference type="EMBL" id="BTGB01000009">
    <property type="protein sequence ID" value="GMM48565.1"/>
    <property type="molecule type" value="Genomic_DNA"/>
</dbReference>
<dbReference type="GO" id="GO:0000122">
    <property type="term" value="P:negative regulation of transcription by RNA polymerase II"/>
    <property type="evidence" value="ECO:0007669"/>
    <property type="project" value="TreeGrafter"/>
</dbReference>